<sequence>MSIDPSPTTRLLSEARDVHRHQDTSPGQAHDDLQHIPGPMVLFVNAKESGNYRLMRIALNQAISTQDTLTNLFGTQRMLEVSDGWLARDELARMEQTSTATATPASAAATTPSASDLRGPRQHSAYQVAAPPPAPGQMIPGTEPQPGTFQQEAQPPYPPLQYPEQEAYYGQDSYYYPPQPPHHAHYSYAQPYQPGNQFHHPYQRNRHCADPMTRYPQILLKNQNLRQNSP</sequence>
<evidence type="ECO:0000256" key="1">
    <source>
        <dbReference type="SAM" id="MobiDB-lite"/>
    </source>
</evidence>
<feature type="compositionally biased region" description="Low complexity" evidence="1">
    <location>
        <begin position="162"/>
        <end position="176"/>
    </location>
</feature>
<evidence type="ECO:0000313" key="3">
    <source>
        <dbReference type="Proteomes" id="UP000235388"/>
    </source>
</evidence>
<proteinExistence type="predicted"/>
<feature type="compositionally biased region" description="Low complexity" evidence="1">
    <location>
        <begin position="97"/>
        <end position="115"/>
    </location>
</feature>
<feature type="compositionally biased region" description="Polar residues" evidence="1">
    <location>
        <begin position="1"/>
        <end position="11"/>
    </location>
</feature>
<comment type="caution">
    <text evidence="2">The sequence shown here is derived from an EMBL/GenBank/DDBJ whole genome shotgun (WGS) entry which is preliminary data.</text>
</comment>
<organism evidence="2 3">
    <name type="scientific">Puccinia coronata f. sp. avenae</name>
    <dbReference type="NCBI Taxonomy" id="200324"/>
    <lineage>
        <taxon>Eukaryota</taxon>
        <taxon>Fungi</taxon>
        <taxon>Dikarya</taxon>
        <taxon>Basidiomycota</taxon>
        <taxon>Pucciniomycotina</taxon>
        <taxon>Pucciniomycetes</taxon>
        <taxon>Pucciniales</taxon>
        <taxon>Pucciniaceae</taxon>
        <taxon>Puccinia</taxon>
    </lineage>
</organism>
<dbReference type="Proteomes" id="UP000235388">
    <property type="component" value="Unassembled WGS sequence"/>
</dbReference>
<feature type="region of interest" description="Disordered" evidence="1">
    <location>
        <begin position="95"/>
        <end position="200"/>
    </location>
</feature>
<dbReference type="EMBL" id="PGCJ01000051">
    <property type="protein sequence ID" value="PLW54068.1"/>
    <property type="molecule type" value="Genomic_DNA"/>
</dbReference>
<name>A0A2N5VVP4_9BASI</name>
<protein>
    <submittedName>
        <fullName evidence="2">Uncharacterized protein</fullName>
    </submittedName>
</protein>
<reference evidence="2 3" key="1">
    <citation type="submission" date="2017-11" db="EMBL/GenBank/DDBJ databases">
        <title>De novo assembly and phasing of dikaryotic genomes from two isolates of Puccinia coronata f. sp. avenae, the causal agent of oat crown rust.</title>
        <authorList>
            <person name="Miller M.E."/>
            <person name="Zhang Y."/>
            <person name="Omidvar V."/>
            <person name="Sperschneider J."/>
            <person name="Schwessinger B."/>
            <person name="Raley C."/>
            <person name="Palmer J.M."/>
            <person name="Garnica D."/>
            <person name="Upadhyaya N."/>
            <person name="Rathjen J."/>
            <person name="Taylor J.M."/>
            <person name="Park R.F."/>
            <person name="Dodds P.N."/>
            <person name="Hirsch C.D."/>
            <person name="Kianian S.F."/>
            <person name="Figueroa M."/>
        </authorList>
    </citation>
    <scope>NUCLEOTIDE SEQUENCE [LARGE SCALE GENOMIC DNA]</scope>
    <source>
        <strain evidence="2">12NC29</strain>
    </source>
</reference>
<feature type="compositionally biased region" description="Basic and acidic residues" evidence="1">
    <location>
        <begin position="13"/>
        <end position="34"/>
    </location>
</feature>
<gene>
    <name evidence="2" type="ORF">PCANC_06436</name>
</gene>
<accession>A0A2N5VVP4</accession>
<dbReference type="AlphaFoldDB" id="A0A2N5VVP4"/>
<evidence type="ECO:0000313" key="2">
    <source>
        <dbReference type="EMBL" id="PLW54068.1"/>
    </source>
</evidence>
<feature type="region of interest" description="Disordered" evidence="1">
    <location>
        <begin position="1"/>
        <end position="34"/>
    </location>
</feature>
<keyword evidence="3" id="KW-1185">Reference proteome</keyword>